<evidence type="ECO:0000259" key="2">
    <source>
        <dbReference type="Pfam" id="PF14242"/>
    </source>
</evidence>
<reference evidence="4" key="1">
    <citation type="journal article" date="2019" name="Int. J. Syst. Evol. Microbiol.">
        <title>The Global Catalogue of Microorganisms (GCM) 10K type strain sequencing project: providing services to taxonomists for standard genome sequencing and annotation.</title>
        <authorList>
            <consortium name="The Broad Institute Genomics Platform"/>
            <consortium name="The Broad Institute Genome Sequencing Center for Infectious Disease"/>
            <person name="Wu L."/>
            <person name="Ma J."/>
        </authorList>
    </citation>
    <scope>NUCLEOTIDE SEQUENCE [LARGE SCALE GENOMIC DNA]</scope>
    <source>
        <strain evidence="4">CCUG 46385</strain>
    </source>
</reference>
<evidence type="ECO:0000256" key="1">
    <source>
        <dbReference type="SAM" id="Coils"/>
    </source>
</evidence>
<name>A0ABV9QK66_9FIRM</name>
<sequence>MLTLEKIDQVVERTGVTYEEARNALNQCDGDVIDAIIYLENSQTGFAEKFSSNINETKNAVMDTLKDLLKKGNITRVVVRNEEKVVLNIPIYAGVIGVMWQPYIALIAATIATLSKYNIIIQTNDEKEYNLNEMTEEGIKNLKEKVDSGEISRKFHEIKRDLSKEAREAKKHAEEVIVDIEEKADEVEAEVKEAKDHVVAEVEEKAEEVKDKVEETVEEVKDKMEE</sequence>
<dbReference type="Gene3D" id="1.10.8.10">
    <property type="entry name" value="DNA helicase RuvA subunit, C-terminal domain"/>
    <property type="match status" value="1"/>
</dbReference>
<dbReference type="RefSeq" id="WP_379787628.1">
    <property type="nucleotide sequence ID" value="NZ_JBHSHL010000013.1"/>
</dbReference>
<evidence type="ECO:0000313" key="3">
    <source>
        <dbReference type="EMBL" id="MFC4804135.1"/>
    </source>
</evidence>
<organism evidence="3 4">
    <name type="scientific">Filifactor villosus</name>
    <dbReference type="NCBI Taxonomy" id="29374"/>
    <lineage>
        <taxon>Bacteria</taxon>
        <taxon>Bacillati</taxon>
        <taxon>Bacillota</taxon>
        <taxon>Clostridia</taxon>
        <taxon>Peptostreptococcales</taxon>
        <taxon>Filifactoraceae</taxon>
        <taxon>Filifactor</taxon>
    </lineage>
</organism>
<accession>A0ABV9QK66</accession>
<proteinExistence type="predicted"/>
<dbReference type="InterPro" id="IPR025642">
    <property type="entry name" value="DUF4342"/>
</dbReference>
<dbReference type="Gene3D" id="1.20.120.20">
    <property type="entry name" value="Apolipoprotein"/>
    <property type="match status" value="1"/>
</dbReference>
<feature type="domain" description="DUF4342" evidence="2">
    <location>
        <begin position="49"/>
        <end position="121"/>
    </location>
</feature>
<dbReference type="Proteomes" id="UP001595916">
    <property type="component" value="Unassembled WGS sequence"/>
</dbReference>
<gene>
    <name evidence="3" type="ORF">ACFO4R_03490</name>
</gene>
<feature type="coiled-coil region" evidence="1">
    <location>
        <begin position="163"/>
        <end position="226"/>
    </location>
</feature>
<dbReference type="CDD" id="cd14360">
    <property type="entry name" value="UBA_NAC_like_bac"/>
    <property type="match status" value="1"/>
</dbReference>
<keyword evidence="4" id="KW-1185">Reference proteome</keyword>
<evidence type="ECO:0000313" key="4">
    <source>
        <dbReference type="Proteomes" id="UP001595916"/>
    </source>
</evidence>
<dbReference type="EMBL" id="JBHSHL010000013">
    <property type="protein sequence ID" value="MFC4804135.1"/>
    <property type="molecule type" value="Genomic_DNA"/>
</dbReference>
<comment type="caution">
    <text evidence="3">The sequence shown here is derived from an EMBL/GenBank/DDBJ whole genome shotgun (WGS) entry which is preliminary data.</text>
</comment>
<protein>
    <submittedName>
        <fullName evidence="3">DUF4342 domain-containing protein</fullName>
    </submittedName>
</protein>
<dbReference type="SUPFAM" id="SSF46934">
    <property type="entry name" value="UBA-like"/>
    <property type="match status" value="1"/>
</dbReference>
<dbReference type="InterPro" id="IPR009060">
    <property type="entry name" value="UBA-like_sf"/>
</dbReference>
<dbReference type="Pfam" id="PF14242">
    <property type="entry name" value="DUF4342"/>
    <property type="match status" value="1"/>
</dbReference>
<keyword evidence="1" id="KW-0175">Coiled coil</keyword>